<evidence type="ECO:0000256" key="1">
    <source>
        <dbReference type="SAM" id="MobiDB-lite"/>
    </source>
</evidence>
<evidence type="ECO:0000313" key="2">
    <source>
        <dbReference type="EMBL" id="KAF6747543.1"/>
    </source>
</evidence>
<feature type="region of interest" description="Disordered" evidence="1">
    <location>
        <begin position="1"/>
        <end position="50"/>
    </location>
</feature>
<protein>
    <submittedName>
        <fullName evidence="2">Uncharacterized protein</fullName>
    </submittedName>
</protein>
<dbReference type="OrthoDB" id="3250555at2759"/>
<accession>A0A8H6LXE4</accession>
<name>A0A8H6LXE4_9AGAR</name>
<dbReference type="EMBL" id="JACGCI010000080">
    <property type="protein sequence ID" value="KAF6747543.1"/>
    <property type="molecule type" value="Genomic_DNA"/>
</dbReference>
<proteinExistence type="predicted"/>
<sequence length="568" mass="63616">MADFEAFNEDGYHTQDTLSSSPPTCLCCPSEGPEVPISSSPRHNPSDPSPVYSYECAYSLSDTDSNTTARPLPRPFAQDLSERLLFVASERHGSSPGSVSNTSSETKVIGECAVTPEQTYRILKRPSSGDGSFGLTKYRKLVQPQTAPATPVPVKRWGNAVPSIAPPDCYVPRLPLAPDTAAKIRLGRYLEREGRERVRDGLIQDPNYNYTDSGWDADGEGSSDFETPNLNTFLDWERLIGIRVEIRNEVIDWLTTVLPRHASGRYTEHNLDPGSGDYSANSSFSSTSSTTSCEVSNLYDQLVSCPKTRFHAVWMFLRYFWTVAEVSEMSSLKHLGSADNDSTDEFDPEIWDKVVACLALSVKLHRDFLVPLYPVQSHEFISLAPHDISYKELEANFLRFFFRSRTYLTCYPAAQRDVLKALDFSLGDSPQAILDELWIALPSLHQTLNFDGGWNAVQKEVWFRLFDIIYAPDVLQYAQSRLVAVALIDSLAPCLASRYEYEAVWHVKAIRRARDQRAEMNAKARFRKRAVEDAEGIISDIQAVVGITDEQLTECRAWWDEAVSAGGA</sequence>
<evidence type="ECO:0000313" key="3">
    <source>
        <dbReference type="Proteomes" id="UP000521943"/>
    </source>
</evidence>
<organism evidence="2 3">
    <name type="scientific">Ephemerocybe angulata</name>
    <dbReference type="NCBI Taxonomy" id="980116"/>
    <lineage>
        <taxon>Eukaryota</taxon>
        <taxon>Fungi</taxon>
        <taxon>Dikarya</taxon>
        <taxon>Basidiomycota</taxon>
        <taxon>Agaricomycotina</taxon>
        <taxon>Agaricomycetes</taxon>
        <taxon>Agaricomycetidae</taxon>
        <taxon>Agaricales</taxon>
        <taxon>Agaricineae</taxon>
        <taxon>Psathyrellaceae</taxon>
        <taxon>Ephemerocybe</taxon>
    </lineage>
</organism>
<gene>
    <name evidence="2" type="ORF">DFP72DRAFT_972382</name>
</gene>
<dbReference type="Proteomes" id="UP000521943">
    <property type="component" value="Unassembled WGS sequence"/>
</dbReference>
<reference evidence="2 3" key="1">
    <citation type="submission" date="2020-07" db="EMBL/GenBank/DDBJ databases">
        <title>Comparative genomics of pyrophilous fungi reveals a link between fire events and developmental genes.</title>
        <authorList>
            <consortium name="DOE Joint Genome Institute"/>
            <person name="Steindorff A.S."/>
            <person name="Carver A."/>
            <person name="Calhoun S."/>
            <person name="Stillman K."/>
            <person name="Liu H."/>
            <person name="Lipzen A."/>
            <person name="Pangilinan J."/>
            <person name="Labutti K."/>
            <person name="Bruns T.D."/>
            <person name="Grigoriev I.V."/>
        </authorList>
    </citation>
    <scope>NUCLEOTIDE SEQUENCE [LARGE SCALE GENOMIC DNA]</scope>
    <source>
        <strain evidence="2 3">CBS 144469</strain>
    </source>
</reference>
<dbReference type="AlphaFoldDB" id="A0A8H6LXE4"/>
<comment type="caution">
    <text evidence="2">The sequence shown here is derived from an EMBL/GenBank/DDBJ whole genome shotgun (WGS) entry which is preliminary data.</text>
</comment>
<keyword evidence="3" id="KW-1185">Reference proteome</keyword>